<gene>
    <name evidence="4" type="ORF">SAMN05216361_3369</name>
</gene>
<feature type="domain" description="DUF4382" evidence="3">
    <location>
        <begin position="47"/>
        <end position="186"/>
    </location>
</feature>
<feature type="compositionally biased region" description="Polar residues" evidence="1">
    <location>
        <begin position="33"/>
        <end position="50"/>
    </location>
</feature>
<accession>A0A1M5NVF2</accession>
<evidence type="ECO:0000256" key="1">
    <source>
        <dbReference type="SAM" id="MobiDB-lite"/>
    </source>
</evidence>
<dbReference type="PROSITE" id="PS51257">
    <property type="entry name" value="PROKAR_LIPOPROTEIN"/>
    <property type="match status" value="1"/>
</dbReference>
<evidence type="ECO:0000259" key="3">
    <source>
        <dbReference type="Pfam" id="PF14321"/>
    </source>
</evidence>
<feature type="region of interest" description="Disordered" evidence="1">
    <location>
        <begin position="31"/>
        <end position="50"/>
    </location>
</feature>
<name>A0A1M5NVF2_9ALTE</name>
<organism evidence="4 5">
    <name type="scientific">Marisediminitalea aggregata</name>
    <dbReference type="NCBI Taxonomy" id="634436"/>
    <lineage>
        <taxon>Bacteria</taxon>
        <taxon>Pseudomonadati</taxon>
        <taxon>Pseudomonadota</taxon>
        <taxon>Gammaproteobacteria</taxon>
        <taxon>Alteromonadales</taxon>
        <taxon>Alteromonadaceae</taxon>
        <taxon>Marisediminitalea</taxon>
    </lineage>
</organism>
<dbReference type="EMBL" id="FQWD01000005">
    <property type="protein sequence ID" value="SHG93492.1"/>
    <property type="molecule type" value="Genomic_DNA"/>
</dbReference>
<dbReference type="OrthoDB" id="7062064at2"/>
<keyword evidence="2" id="KW-0732">Signal</keyword>
<dbReference type="Proteomes" id="UP000184520">
    <property type="component" value="Unassembled WGS sequence"/>
</dbReference>
<dbReference type="InterPro" id="IPR025491">
    <property type="entry name" value="DUF4382"/>
</dbReference>
<dbReference type="Pfam" id="PF14321">
    <property type="entry name" value="DUF4382"/>
    <property type="match status" value="1"/>
</dbReference>
<dbReference type="RefSeq" id="WP_073324318.1">
    <property type="nucleotide sequence ID" value="NZ_FQWD01000005.1"/>
</dbReference>
<dbReference type="STRING" id="634436.SAMN05216361_3369"/>
<feature type="signal peptide" evidence="2">
    <location>
        <begin position="1"/>
        <end position="26"/>
    </location>
</feature>
<protein>
    <recommendedName>
        <fullName evidence="3">DUF4382 domain-containing protein</fullName>
    </recommendedName>
</protein>
<evidence type="ECO:0000313" key="5">
    <source>
        <dbReference type="Proteomes" id="UP000184520"/>
    </source>
</evidence>
<feature type="chain" id="PRO_5013359344" description="DUF4382 domain-containing protein" evidence="2">
    <location>
        <begin position="27"/>
        <end position="324"/>
    </location>
</feature>
<evidence type="ECO:0000256" key="2">
    <source>
        <dbReference type="SAM" id="SignalP"/>
    </source>
</evidence>
<proteinExistence type="predicted"/>
<dbReference type="AlphaFoldDB" id="A0A1M5NVF2"/>
<reference evidence="5" key="1">
    <citation type="submission" date="2016-11" db="EMBL/GenBank/DDBJ databases">
        <authorList>
            <person name="Varghese N."/>
            <person name="Submissions S."/>
        </authorList>
    </citation>
    <scope>NUCLEOTIDE SEQUENCE [LARGE SCALE GENOMIC DNA]</scope>
    <source>
        <strain evidence="5">CGMCC 1.8995</strain>
    </source>
</reference>
<evidence type="ECO:0000313" key="4">
    <source>
        <dbReference type="EMBL" id="SHG93492.1"/>
    </source>
</evidence>
<keyword evidence="5" id="KW-1185">Reference proteome</keyword>
<sequence>MMSLRQFNLKPITQAVLISAVVSTLAACGGSGSDSNPNNAGNEPDSTSFSLAVSDAPVDQANEVVVYFDTVELIGEEGNQTFDVRDGNGDPMAIDLLQYQGDAFVEIVSATEIPLGTYSQLRLVVTDDSYISTDIGTFDLAVPSGELKLDGFVALPNVEAAYTVEFDLRKSVVDPVGQTTTYFLKPRGVRLVANSDVGTLSGTVSSDLITHPDCSVKADSDVGNAVYIYGDVNLDAAVLGDDADNPSDTQEVSPYAIATVNYDEASDSYSYVAGYLPAGDYTVAFSCLADVDEPESDENAEDGFTFQAVTETSITAGNETVLAL</sequence>